<feature type="signal peptide" evidence="2">
    <location>
        <begin position="1"/>
        <end position="21"/>
    </location>
</feature>
<protein>
    <submittedName>
        <fullName evidence="3">Uncharacterized protein</fullName>
    </submittedName>
</protein>
<proteinExistence type="predicted"/>
<feature type="region of interest" description="Disordered" evidence="1">
    <location>
        <begin position="46"/>
        <end position="91"/>
    </location>
</feature>
<evidence type="ECO:0000256" key="1">
    <source>
        <dbReference type="SAM" id="MobiDB-lite"/>
    </source>
</evidence>
<evidence type="ECO:0000313" key="4">
    <source>
        <dbReference type="Proteomes" id="UP001162640"/>
    </source>
</evidence>
<name>A0A9W7AMN4_9STRA</name>
<comment type="caution">
    <text evidence="3">The sequence shown here is derived from an EMBL/GenBank/DDBJ whole genome shotgun (WGS) entry which is preliminary data.</text>
</comment>
<dbReference type="AlphaFoldDB" id="A0A9W7AMN4"/>
<dbReference type="EMBL" id="BLQM01000202">
    <property type="protein sequence ID" value="GMH75042.1"/>
    <property type="molecule type" value="Genomic_DNA"/>
</dbReference>
<gene>
    <name evidence="3" type="ORF">TL16_g06631</name>
</gene>
<feature type="chain" id="PRO_5040857760" evidence="2">
    <location>
        <begin position="22"/>
        <end position="240"/>
    </location>
</feature>
<reference evidence="4" key="1">
    <citation type="journal article" date="2023" name="Commun. Biol.">
        <title>Genome analysis of Parmales, the sister group of diatoms, reveals the evolutionary specialization of diatoms from phago-mixotrophs to photoautotrophs.</title>
        <authorList>
            <person name="Ban H."/>
            <person name="Sato S."/>
            <person name="Yoshikawa S."/>
            <person name="Yamada K."/>
            <person name="Nakamura Y."/>
            <person name="Ichinomiya M."/>
            <person name="Sato N."/>
            <person name="Blanc-Mathieu R."/>
            <person name="Endo H."/>
            <person name="Kuwata A."/>
            <person name="Ogata H."/>
        </authorList>
    </citation>
    <scope>NUCLEOTIDE SEQUENCE [LARGE SCALE GENOMIC DNA]</scope>
</reference>
<evidence type="ECO:0000313" key="3">
    <source>
        <dbReference type="EMBL" id="GMH75042.1"/>
    </source>
</evidence>
<accession>A0A9W7AMN4</accession>
<organism evidence="3 4">
    <name type="scientific">Triparma laevis f. inornata</name>
    <dbReference type="NCBI Taxonomy" id="1714386"/>
    <lineage>
        <taxon>Eukaryota</taxon>
        <taxon>Sar</taxon>
        <taxon>Stramenopiles</taxon>
        <taxon>Ochrophyta</taxon>
        <taxon>Bolidophyceae</taxon>
        <taxon>Parmales</taxon>
        <taxon>Triparmaceae</taxon>
        <taxon>Triparma</taxon>
    </lineage>
</organism>
<feature type="compositionally biased region" description="Basic and acidic residues" evidence="1">
    <location>
        <begin position="52"/>
        <end position="67"/>
    </location>
</feature>
<dbReference type="Proteomes" id="UP001162640">
    <property type="component" value="Unassembled WGS sequence"/>
</dbReference>
<sequence>MPLKFNFLLLLALVSLQRTSTFMIVTRSNAPRTFSRLYSSEDDEAKSQVADFTRRKGQGEDSDRDLDFGDFNSDAPPDSPEFSPEMPDYKPWTGFPKQEITNNKFLNDLEWADKATNPDESLEEARRQARLSNNVWLATSENEEYLANIEKQMDGILAGTYKKAPIDPTILSQIDSTLKTLGSSCEILSAEEGTFRFKYNGPVKHRSGMEAWCEKMLREEGVEVRGVYFECRRTRDAEDY</sequence>
<keyword evidence="2" id="KW-0732">Signal</keyword>
<evidence type="ECO:0000256" key="2">
    <source>
        <dbReference type="SAM" id="SignalP"/>
    </source>
</evidence>